<protein>
    <submittedName>
        <fullName evidence="1">WD40 repeat-like protein</fullName>
    </submittedName>
</protein>
<organism evidence="1 2">
    <name type="scientific">Leucogyrophana mollusca</name>
    <dbReference type="NCBI Taxonomy" id="85980"/>
    <lineage>
        <taxon>Eukaryota</taxon>
        <taxon>Fungi</taxon>
        <taxon>Dikarya</taxon>
        <taxon>Basidiomycota</taxon>
        <taxon>Agaricomycotina</taxon>
        <taxon>Agaricomycetes</taxon>
        <taxon>Agaricomycetidae</taxon>
        <taxon>Boletales</taxon>
        <taxon>Boletales incertae sedis</taxon>
        <taxon>Leucogyrophana</taxon>
    </lineage>
</organism>
<accession>A0ACB8BD70</accession>
<evidence type="ECO:0000313" key="2">
    <source>
        <dbReference type="Proteomes" id="UP000790709"/>
    </source>
</evidence>
<sequence length="346" mass="37246">MSTSSNPIESSGMRRASCRPTKVLSGHTRSVKSVAYFPDGRRIASASDDKTVIIWDVESGRQDGQPLHHDSIVRWLAISPDGRRIASGMQEGGAVIWDVLKREVVHELRGGGVRRLAYSPDGIWIVSAPVGKEREIQLWDADTGRPGGEPLKCGSRVSCVAFSPDGTRTAVGLEDGSFQVIDISTGGSVVGPVKGHMKSVWSVVYSPDGCLLVTASWDKTIRVWDSKTGVEVGKPMGYDANIIGISIAADGRRIASGGRDNTVRVWDLETRLQIGDPLDVVGPVFSVEFSPDGRHIVSSGNHVYLFDTPSFTTQGSSSPPTASNRNPTVGIFCVHTFCPLISRVYI</sequence>
<proteinExistence type="predicted"/>
<name>A0ACB8BD70_9AGAM</name>
<gene>
    <name evidence="1" type="ORF">BV22DRAFT_596521</name>
</gene>
<dbReference type="Proteomes" id="UP000790709">
    <property type="component" value="Unassembled WGS sequence"/>
</dbReference>
<evidence type="ECO:0000313" key="1">
    <source>
        <dbReference type="EMBL" id="KAH7923285.1"/>
    </source>
</evidence>
<keyword evidence="2" id="KW-1185">Reference proteome</keyword>
<dbReference type="EMBL" id="MU266457">
    <property type="protein sequence ID" value="KAH7923285.1"/>
    <property type="molecule type" value="Genomic_DNA"/>
</dbReference>
<comment type="caution">
    <text evidence="1">The sequence shown here is derived from an EMBL/GenBank/DDBJ whole genome shotgun (WGS) entry which is preliminary data.</text>
</comment>
<reference evidence="1" key="1">
    <citation type="journal article" date="2021" name="New Phytol.">
        <title>Evolutionary innovations through gain and loss of genes in the ectomycorrhizal Boletales.</title>
        <authorList>
            <person name="Wu G."/>
            <person name="Miyauchi S."/>
            <person name="Morin E."/>
            <person name="Kuo A."/>
            <person name="Drula E."/>
            <person name="Varga T."/>
            <person name="Kohler A."/>
            <person name="Feng B."/>
            <person name="Cao Y."/>
            <person name="Lipzen A."/>
            <person name="Daum C."/>
            <person name="Hundley H."/>
            <person name="Pangilinan J."/>
            <person name="Johnson J."/>
            <person name="Barry K."/>
            <person name="LaButti K."/>
            <person name="Ng V."/>
            <person name="Ahrendt S."/>
            <person name="Min B."/>
            <person name="Choi I.G."/>
            <person name="Park H."/>
            <person name="Plett J.M."/>
            <person name="Magnuson J."/>
            <person name="Spatafora J.W."/>
            <person name="Nagy L.G."/>
            <person name="Henrissat B."/>
            <person name="Grigoriev I.V."/>
            <person name="Yang Z.L."/>
            <person name="Xu J."/>
            <person name="Martin F.M."/>
        </authorList>
    </citation>
    <scope>NUCLEOTIDE SEQUENCE</scope>
    <source>
        <strain evidence="1">KUC20120723A-06</strain>
    </source>
</reference>